<dbReference type="Proteomes" id="UP000618051">
    <property type="component" value="Unassembled WGS sequence"/>
</dbReference>
<dbReference type="PROSITE" id="PS50093">
    <property type="entry name" value="PKD"/>
    <property type="match status" value="1"/>
</dbReference>
<dbReference type="InterPro" id="IPR006581">
    <property type="entry name" value="VPS10"/>
</dbReference>
<comment type="subcellular location">
    <subcellularLocation>
        <location evidence="1">Membrane</location>
        <topology evidence="1">Single-pass type I membrane protein</topology>
    </subcellularLocation>
</comment>
<evidence type="ECO:0000256" key="8">
    <source>
        <dbReference type="ARBA" id="ARBA00023180"/>
    </source>
</evidence>
<dbReference type="Pfam" id="PF15902">
    <property type="entry name" value="Sortilin-Vps10"/>
    <property type="match status" value="1"/>
</dbReference>
<evidence type="ECO:0000259" key="10">
    <source>
        <dbReference type="PROSITE" id="PS50093"/>
    </source>
</evidence>
<dbReference type="EMBL" id="JADDUC010000053">
    <property type="protein sequence ID" value="KAG0121068.1"/>
    <property type="molecule type" value="Genomic_DNA"/>
</dbReference>
<dbReference type="FunFam" id="2.10.70.80:FF:000001">
    <property type="entry name" value="Sortilin-related VPS10 domain-containing receptor 1"/>
    <property type="match status" value="1"/>
</dbReference>
<dbReference type="EMBL" id="JADDUC020000010">
    <property type="protein sequence ID" value="KAI1236211.1"/>
    <property type="molecule type" value="Genomic_DNA"/>
</dbReference>
<evidence type="ECO:0000313" key="13">
    <source>
        <dbReference type="Proteomes" id="UP000618051"/>
    </source>
</evidence>
<dbReference type="SUPFAM" id="SSF49299">
    <property type="entry name" value="PKD domain"/>
    <property type="match status" value="2"/>
</dbReference>
<proteinExistence type="inferred from homology"/>
<dbReference type="InterPro" id="IPR000601">
    <property type="entry name" value="PKD_dom"/>
</dbReference>
<comment type="caution">
    <text evidence="11">The sequence shown here is derived from an EMBL/GenBank/DDBJ whole genome shotgun (WGS) entry which is preliminary data.</text>
</comment>
<evidence type="ECO:0000256" key="7">
    <source>
        <dbReference type="ARBA" id="ARBA00023136"/>
    </source>
</evidence>
<keyword evidence="3 9" id="KW-0812">Transmembrane</keyword>
<evidence type="ECO:0000256" key="6">
    <source>
        <dbReference type="ARBA" id="ARBA00022989"/>
    </source>
</evidence>
<dbReference type="Gene3D" id="2.60.40.10">
    <property type="entry name" value="Immunoglobulins"/>
    <property type="match status" value="1"/>
</dbReference>
<keyword evidence="13" id="KW-1185">Reference proteome</keyword>
<dbReference type="InterPro" id="IPR031778">
    <property type="entry name" value="Sortilin_N"/>
</dbReference>
<evidence type="ECO:0000256" key="1">
    <source>
        <dbReference type="ARBA" id="ARBA00004479"/>
    </source>
</evidence>
<dbReference type="Gene3D" id="2.10.70.80">
    <property type="match status" value="1"/>
</dbReference>
<dbReference type="GO" id="GO:0098839">
    <property type="term" value="C:postsynaptic density membrane"/>
    <property type="evidence" value="ECO:0007669"/>
    <property type="project" value="TreeGrafter"/>
</dbReference>
<gene>
    <name evidence="12" type="ORF">IHE44_0001489</name>
    <name evidence="11" type="ORF">IHE44_011553</name>
</gene>
<sequence length="1304" mass="144295">MPRESLVQDTHECAHAHMYGVLGTQSPLLGVMVQVFFGFPSLMRIYFPSLLGQEGYMTTVILAGLELSPSPTQSCMAVSKKDGGNLAAKNSQSQTTPLKGVSGKGKQVLKYVLTFSYMCILQARLGQPDGGSAYPPERVILILTKLYDFNLGSVTESSLWRSTDYGTTYEKLNDKVGLKTVLSYLYVSPTNKRKIMLLSDPEVESSILISSDEGATYQKYRLNFYIQSLLFHPKQEEWILAYSLDQKQQAFFFFLKVYTSFLSLSSSCTAPWTLEENGSSCMSGSLQTGFTVTGLDKEPDLVHMEARTADGHTHYLTCRIQECSETKRSGPFSRSIDVSSLVVQDEYIFIQDMHIISTDENQVFAAVQEWNQNDTYNLYISDTRGVYFTLALENVKSSRGLEGNIVIDLYEVAGIKGIFLANRKVDDQIKTFITYNKGRDWRLLQAPDTDLRGDPVLCQLPFCSLHLRLQLSENPYTSGSISSKETAPGLLVATGNIGSELSYTDVGVFISSDGGNSWRQIFEEEYNVWFLDWGGALVAMKHTSVPIRHMVSFDEGRSWTKYSFTSTPLFVDGSLVDPGIETQIMTMSLADPGSSLLSPTLRVFGHFSLRSEWQLVKVDYKSLFSHRCTKDDYQTWHLHNQGEPCVMGERKIYKKRRPGAQCSLGRDYSQTVVSEPCVCGQGDFECGGHSDGLMTCLHSDYGYERHSNNQCIPAFWFSPSSLSKDCNVGQNYWNSTGYRRIVSNNCTDGLREKYMARMEKCPGKAPRGLHILTSDGKLVLEQGHNATFIILMEEGDLQRTNIQLDFGDGIAVSYANFSPVEDGIRHVYKSAGIFQVTAYAENSLGSDTAVLFLHGGFKSKPFIMNSLPTGPVEHVHLSVPFVAIRNKDVNITAVVWPSQAGTLTYFWWFGNSTKPLITLESSISYMFTVEGMNTVTVQVAGGNTLIQDTKEVAVHEYFQSQLLSFSPNLDYYNPDIPEWRQDVGKVIKRALAQVTGIPDEQILVAVFPGLPTSAELFILPHKNTTERRKSSEADLEQVVEILFNALNQNLVQFELKPGVEVVVYVTQLTLAPLVDSSSGHSSSAMLMLLSVVFVGLAVFLIYKFKRLRYISQQCVCMSAEQWWGCGAVHVCVLECVLVCAQSDVVVATCVCAGRHSRISTDCEAGAVSGTGRAAHTANSWSKDSQDKKKTYLFHTPSIYLLTPTLTVSTSATAGQNSYCVCCGLDGAIQRSHSLAGKEKVPPCVLSVAVVPWFAAIHGEMLVGSSGLAMSPHHSSPCVITLMQGFATEDNLKCNACYSPSNEAT</sequence>
<evidence type="ECO:0000256" key="3">
    <source>
        <dbReference type="ARBA" id="ARBA00022692"/>
    </source>
</evidence>
<dbReference type="InterPro" id="IPR031777">
    <property type="entry name" value="Sortilin_C"/>
</dbReference>
<evidence type="ECO:0000256" key="5">
    <source>
        <dbReference type="ARBA" id="ARBA00022737"/>
    </source>
</evidence>
<dbReference type="FunFam" id="2.60.40.10:FF:000083">
    <property type="entry name" value="Sortilin-related VPS10 domain containing receptor 2"/>
    <property type="match status" value="1"/>
</dbReference>
<keyword evidence="8" id="KW-0325">Glycoprotein</keyword>
<keyword evidence="5" id="KW-0677">Repeat</keyword>
<dbReference type="SMART" id="SM00602">
    <property type="entry name" value="VPS10"/>
    <property type="match status" value="1"/>
</dbReference>
<keyword evidence="12" id="KW-0675">Receptor</keyword>
<dbReference type="PANTHER" id="PTHR12106">
    <property type="entry name" value="SORTILIN RELATED"/>
    <property type="match status" value="1"/>
</dbReference>
<dbReference type="InterPro" id="IPR050310">
    <property type="entry name" value="VPS10-sortilin"/>
</dbReference>
<keyword evidence="4" id="KW-0732">Signal</keyword>
<accession>A0A835TXC4</accession>
<dbReference type="Pfam" id="PF00801">
    <property type="entry name" value="PKD"/>
    <property type="match status" value="1"/>
</dbReference>
<reference evidence="12 13" key="2">
    <citation type="journal article" date="2021" name="J. Hered.">
        <title>Feather Gene Expression Elucidates the Developmental Basis of Plumage Iridescence in African Starlings.</title>
        <authorList>
            <person name="Rubenstein D.R."/>
            <person name="Corvelo A."/>
            <person name="MacManes M.D."/>
            <person name="Maia R."/>
            <person name="Narzisi G."/>
            <person name="Rousaki A."/>
            <person name="Vandenabeele P."/>
            <person name="Shawkey M.D."/>
            <person name="Solomon J."/>
        </authorList>
    </citation>
    <scope>NUCLEOTIDE SEQUENCE [LARGE SCALE GENOMIC DNA]</scope>
    <source>
        <strain evidence="12">SS15</strain>
    </source>
</reference>
<feature type="transmembrane region" description="Helical" evidence="9">
    <location>
        <begin position="1084"/>
        <end position="1102"/>
    </location>
</feature>
<dbReference type="InterPro" id="IPR035986">
    <property type="entry name" value="PKD_dom_sf"/>
</dbReference>
<dbReference type="Pfam" id="PF15901">
    <property type="entry name" value="Sortilin_C"/>
    <property type="match status" value="1"/>
</dbReference>
<organism evidence="11">
    <name type="scientific">Lamprotornis superbus</name>
    <dbReference type="NCBI Taxonomy" id="245042"/>
    <lineage>
        <taxon>Eukaryota</taxon>
        <taxon>Metazoa</taxon>
        <taxon>Chordata</taxon>
        <taxon>Craniata</taxon>
        <taxon>Vertebrata</taxon>
        <taxon>Euteleostomi</taxon>
        <taxon>Archelosauria</taxon>
        <taxon>Archosauria</taxon>
        <taxon>Dinosauria</taxon>
        <taxon>Saurischia</taxon>
        <taxon>Theropoda</taxon>
        <taxon>Coelurosauria</taxon>
        <taxon>Aves</taxon>
        <taxon>Neognathae</taxon>
        <taxon>Neoaves</taxon>
        <taxon>Telluraves</taxon>
        <taxon>Australaves</taxon>
        <taxon>Passeriformes</taxon>
        <taxon>Sturnidae</taxon>
        <taxon>Lamprotornis</taxon>
    </lineage>
</organism>
<evidence type="ECO:0000256" key="4">
    <source>
        <dbReference type="ARBA" id="ARBA00022729"/>
    </source>
</evidence>
<feature type="domain" description="PKD" evidence="10">
    <location>
        <begin position="805"/>
        <end position="849"/>
    </location>
</feature>
<dbReference type="SUPFAM" id="SSF110296">
    <property type="entry name" value="Oligoxyloglucan reducing end-specific cellobiohydrolase"/>
    <property type="match status" value="1"/>
</dbReference>
<dbReference type="OrthoDB" id="443634at2759"/>
<dbReference type="PANTHER" id="PTHR12106:SF10">
    <property type="entry name" value="VPS10 DOMAIN-CONTAINING RECEPTOR SORCS3"/>
    <property type="match status" value="1"/>
</dbReference>
<evidence type="ECO:0000313" key="12">
    <source>
        <dbReference type="EMBL" id="KAI1236211.1"/>
    </source>
</evidence>
<keyword evidence="6 9" id="KW-1133">Transmembrane helix</keyword>
<keyword evidence="7 9" id="KW-0472">Membrane</keyword>
<protein>
    <submittedName>
        <fullName evidence="12">VPS10 domain-containing receptor SorCS3</fullName>
    </submittedName>
</protein>
<name>A0A835TXC4_9PASS</name>
<reference evidence="11" key="1">
    <citation type="submission" date="2020-10" db="EMBL/GenBank/DDBJ databases">
        <title>Feather gene expression reveals the developmental basis of iridescence in African starlings.</title>
        <authorList>
            <person name="Rubenstein D.R."/>
        </authorList>
    </citation>
    <scope>NUCLEOTIDE SEQUENCE</scope>
    <source>
        <strain evidence="11">SS15</strain>
        <tissue evidence="11">Liver</tissue>
    </source>
</reference>
<evidence type="ECO:0000313" key="11">
    <source>
        <dbReference type="EMBL" id="KAG0121068.1"/>
    </source>
</evidence>
<reference evidence="12" key="3">
    <citation type="submission" date="2022-01" db="EMBL/GenBank/DDBJ databases">
        <authorList>
            <person name="Rubenstein D.R."/>
        </authorList>
    </citation>
    <scope>NUCLEOTIDE SEQUENCE</scope>
    <source>
        <strain evidence="12">SS15</strain>
        <tissue evidence="12">Liver</tissue>
    </source>
</reference>
<dbReference type="Gene3D" id="3.30.60.270">
    <property type="match status" value="1"/>
</dbReference>
<dbReference type="InterPro" id="IPR013783">
    <property type="entry name" value="Ig-like_fold"/>
</dbReference>
<evidence type="ECO:0000256" key="2">
    <source>
        <dbReference type="ARBA" id="ARBA00010818"/>
    </source>
</evidence>
<evidence type="ECO:0000256" key="9">
    <source>
        <dbReference type="SAM" id="Phobius"/>
    </source>
</evidence>
<comment type="similarity">
    <text evidence="2">Belongs to the VPS10-related sortilin family. SORCS subfamily.</text>
</comment>